<accession>A0A373A328</accession>
<dbReference type="AlphaFoldDB" id="A0A373A328"/>
<sequence length="113" mass="11776">MAVLLADRQLGVRTRGVPVLDAHGAEVTGPLGPLRGPWPGRAVPQADGTWHLALDGQAGLLLVGDVVVEPSTGTQWTVLAADELANTDDSALAYVRIKGRARVSDGTRPEGHP</sequence>
<protein>
    <submittedName>
        <fullName evidence="1">Uncharacterized protein</fullName>
    </submittedName>
</protein>
<evidence type="ECO:0000313" key="1">
    <source>
        <dbReference type="EMBL" id="RGD62030.1"/>
    </source>
</evidence>
<reference evidence="1 2" key="1">
    <citation type="submission" date="2018-08" db="EMBL/GenBank/DDBJ databases">
        <title>Diversity &amp; Physiological Properties of Lignin-Decomposing Actinobacteria from Soil.</title>
        <authorList>
            <person name="Roh S.G."/>
            <person name="Kim S.B."/>
        </authorList>
    </citation>
    <scope>NUCLEOTIDE SEQUENCE [LARGE SCALE GENOMIC DNA]</scope>
    <source>
        <strain evidence="1 2">MMS17-GH009</strain>
    </source>
</reference>
<gene>
    <name evidence="1" type="ORF">DR950_33645</name>
</gene>
<dbReference type="RefSeq" id="WP_117490218.1">
    <property type="nucleotide sequence ID" value="NZ_QVIG01000001.1"/>
</dbReference>
<comment type="caution">
    <text evidence="1">The sequence shown here is derived from an EMBL/GenBank/DDBJ whole genome shotgun (WGS) entry which is preliminary data.</text>
</comment>
<dbReference type="EMBL" id="QVIG01000001">
    <property type="protein sequence ID" value="RGD62030.1"/>
    <property type="molecule type" value="Genomic_DNA"/>
</dbReference>
<proteinExistence type="predicted"/>
<evidence type="ECO:0000313" key="2">
    <source>
        <dbReference type="Proteomes" id="UP000263377"/>
    </source>
</evidence>
<dbReference type="Proteomes" id="UP000263377">
    <property type="component" value="Unassembled WGS sequence"/>
</dbReference>
<keyword evidence="2" id="KW-1185">Reference proteome</keyword>
<organism evidence="1 2">
    <name type="scientific">Kitasatospora xanthocidica</name>
    <dbReference type="NCBI Taxonomy" id="83382"/>
    <lineage>
        <taxon>Bacteria</taxon>
        <taxon>Bacillati</taxon>
        <taxon>Actinomycetota</taxon>
        <taxon>Actinomycetes</taxon>
        <taxon>Kitasatosporales</taxon>
        <taxon>Streptomycetaceae</taxon>
        <taxon>Kitasatospora</taxon>
    </lineage>
</organism>
<name>A0A373A328_9ACTN</name>